<evidence type="ECO:0000313" key="2">
    <source>
        <dbReference type="Proteomes" id="UP001231189"/>
    </source>
</evidence>
<keyword evidence="2" id="KW-1185">Reference proteome</keyword>
<reference evidence="1" key="1">
    <citation type="submission" date="2023-07" db="EMBL/GenBank/DDBJ databases">
        <title>A chromosome-level genome assembly of Lolium multiflorum.</title>
        <authorList>
            <person name="Chen Y."/>
            <person name="Copetti D."/>
            <person name="Kolliker R."/>
            <person name="Studer B."/>
        </authorList>
    </citation>
    <scope>NUCLEOTIDE SEQUENCE</scope>
    <source>
        <strain evidence="1">02402/16</strain>
        <tissue evidence="1">Leaf</tissue>
    </source>
</reference>
<gene>
    <name evidence="1" type="ORF">QYE76_038658</name>
</gene>
<dbReference type="EMBL" id="JAUUTY010000002">
    <property type="protein sequence ID" value="KAK1677810.1"/>
    <property type="molecule type" value="Genomic_DNA"/>
</dbReference>
<protein>
    <submittedName>
        <fullName evidence="1">Uncharacterized protein</fullName>
    </submittedName>
</protein>
<name>A0AAD8T7Y9_LOLMU</name>
<dbReference type="Proteomes" id="UP001231189">
    <property type="component" value="Unassembled WGS sequence"/>
</dbReference>
<sequence>MELAPLLQDLVTGDVHQVMELDPLSHHPWSASRVRRNSEIRMVQVRQMRREFAQLLDGNQNKTTRIRVISMPPNHPACPFHPHTPSACDCSTVHPIGDATV</sequence>
<organism evidence="1 2">
    <name type="scientific">Lolium multiflorum</name>
    <name type="common">Italian ryegrass</name>
    <name type="synonym">Lolium perenne subsp. multiflorum</name>
    <dbReference type="NCBI Taxonomy" id="4521"/>
    <lineage>
        <taxon>Eukaryota</taxon>
        <taxon>Viridiplantae</taxon>
        <taxon>Streptophyta</taxon>
        <taxon>Embryophyta</taxon>
        <taxon>Tracheophyta</taxon>
        <taxon>Spermatophyta</taxon>
        <taxon>Magnoliopsida</taxon>
        <taxon>Liliopsida</taxon>
        <taxon>Poales</taxon>
        <taxon>Poaceae</taxon>
        <taxon>BOP clade</taxon>
        <taxon>Pooideae</taxon>
        <taxon>Poodae</taxon>
        <taxon>Poeae</taxon>
        <taxon>Poeae Chloroplast Group 2 (Poeae type)</taxon>
        <taxon>Loliodinae</taxon>
        <taxon>Loliinae</taxon>
        <taxon>Lolium</taxon>
    </lineage>
</organism>
<comment type="caution">
    <text evidence="1">The sequence shown here is derived from an EMBL/GenBank/DDBJ whole genome shotgun (WGS) entry which is preliminary data.</text>
</comment>
<dbReference type="AlphaFoldDB" id="A0AAD8T7Y9"/>
<evidence type="ECO:0000313" key="1">
    <source>
        <dbReference type="EMBL" id="KAK1677810.1"/>
    </source>
</evidence>
<proteinExistence type="predicted"/>
<accession>A0AAD8T7Y9</accession>